<dbReference type="GO" id="GO:0008168">
    <property type="term" value="F:methyltransferase activity"/>
    <property type="evidence" value="ECO:0007669"/>
    <property type="project" value="UniProtKB-KW"/>
</dbReference>
<dbReference type="RefSeq" id="WP_140007807.1">
    <property type="nucleotide sequence ID" value="NZ_JBHMDG010000012.1"/>
</dbReference>
<dbReference type="EMBL" id="JBHMDG010000012">
    <property type="protein sequence ID" value="MFB9313585.1"/>
    <property type="molecule type" value="Genomic_DNA"/>
</dbReference>
<name>A0ABV5KA69_9ACTN</name>
<dbReference type="InterPro" id="IPR029063">
    <property type="entry name" value="SAM-dependent_MTases_sf"/>
</dbReference>
<evidence type="ECO:0000259" key="2">
    <source>
        <dbReference type="Pfam" id="PF13649"/>
    </source>
</evidence>
<keyword evidence="4" id="KW-1185">Reference proteome</keyword>
<keyword evidence="1 3" id="KW-0808">Transferase</keyword>
<proteinExistence type="predicted"/>
<comment type="caution">
    <text evidence="3">The sequence shown here is derived from an EMBL/GenBank/DDBJ whole genome shotgun (WGS) entry which is preliminary data.</text>
</comment>
<gene>
    <name evidence="3" type="ORF">ACFFRI_11080</name>
</gene>
<dbReference type="Pfam" id="PF13649">
    <property type="entry name" value="Methyltransf_25"/>
    <property type="match status" value="1"/>
</dbReference>
<dbReference type="SUPFAM" id="SSF53335">
    <property type="entry name" value="S-adenosyl-L-methionine-dependent methyltransferases"/>
    <property type="match status" value="1"/>
</dbReference>
<dbReference type="InterPro" id="IPR041698">
    <property type="entry name" value="Methyltransf_25"/>
</dbReference>
<keyword evidence="3" id="KW-0489">Methyltransferase</keyword>
<dbReference type="GO" id="GO:0032259">
    <property type="term" value="P:methylation"/>
    <property type="evidence" value="ECO:0007669"/>
    <property type="project" value="UniProtKB-KW"/>
</dbReference>
<evidence type="ECO:0000313" key="4">
    <source>
        <dbReference type="Proteomes" id="UP001589750"/>
    </source>
</evidence>
<dbReference type="EC" id="2.1.1.-" evidence="3"/>
<dbReference type="CDD" id="cd02440">
    <property type="entry name" value="AdoMet_MTases"/>
    <property type="match status" value="1"/>
</dbReference>
<dbReference type="PANTHER" id="PTHR43861:SF3">
    <property type="entry name" value="PUTATIVE (AFU_ORTHOLOGUE AFUA_2G14390)-RELATED"/>
    <property type="match status" value="1"/>
</dbReference>
<protein>
    <submittedName>
        <fullName evidence="3">SAM-dependent methyltransferase</fullName>
        <ecNumber evidence="3">2.1.1.-</ecNumber>
    </submittedName>
</protein>
<dbReference type="Gene3D" id="3.40.50.150">
    <property type="entry name" value="Vaccinia Virus protein VP39"/>
    <property type="match status" value="1"/>
</dbReference>
<accession>A0ABV5KA69</accession>
<reference evidence="3 4" key="1">
    <citation type="submission" date="2024-09" db="EMBL/GenBank/DDBJ databases">
        <authorList>
            <person name="Sun Q."/>
            <person name="Mori K."/>
        </authorList>
    </citation>
    <scope>NUCLEOTIDE SEQUENCE [LARGE SCALE GENOMIC DNA]</scope>
    <source>
        <strain evidence="3 4">JCM 9626</strain>
    </source>
</reference>
<feature type="domain" description="Methyltransferase" evidence="2">
    <location>
        <begin position="55"/>
        <end position="151"/>
    </location>
</feature>
<organism evidence="3 4">
    <name type="scientific">Nocardioides plantarum</name>
    <dbReference type="NCBI Taxonomy" id="29299"/>
    <lineage>
        <taxon>Bacteria</taxon>
        <taxon>Bacillati</taxon>
        <taxon>Actinomycetota</taxon>
        <taxon>Actinomycetes</taxon>
        <taxon>Propionibacteriales</taxon>
        <taxon>Nocardioidaceae</taxon>
        <taxon>Nocardioides</taxon>
    </lineage>
</organism>
<evidence type="ECO:0000256" key="1">
    <source>
        <dbReference type="ARBA" id="ARBA00022679"/>
    </source>
</evidence>
<evidence type="ECO:0000313" key="3">
    <source>
        <dbReference type="EMBL" id="MFB9313585.1"/>
    </source>
</evidence>
<dbReference type="Proteomes" id="UP001589750">
    <property type="component" value="Unassembled WGS sequence"/>
</dbReference>
<sequence>MSTHDHQQTTGDDLRQMFTQEFWDERYATSDRIWSGRPNARLVEELAELAPGTAADIGCGEGADVVWLASRGWTVTGVDVSGVALARAAQHAAEAGVAERTSWARVDVFALEPLPVPAGGFDLVTASFMHVPPEQFDAVYRHLAAAVAPGGTLAVLAHHPDDVHTGLRNTELSHLLFTPEAVTAVLDPDEWTVVTSRVVSRTQVHEGVEHEVSDTVVRAVRRS</sequence>
<dbReference type="PANTHER" id="PTHR43861">
    <property type="entry name" value="TRANS-ACONITATE 2-METHYLTRANSFERASE-RELATED"/>
    <property type="match status" value="1"/>
</dbReference>